<dbReference type="Proteomes" id="UP000276133">
    <property type="component" value="Unassembled WGS sequence"/>
</dbReference>
<reference evidence="1 2" key="1">
    <citation type="journal article" date="2018" name="Sci. Rep.">
        <title>Genomic signatures of local adaptation to the degree of environmental predictability in rotifers.</title>
        <authorList>
            <person name="Franch-Gras L."/>
            <person name="Hahn C."/>
            <person name="Garcia-Roger E.M."/>
            <person name="Carmona M.J."/>
            <person name="Serra M."/>
            <person name="Gomez A."/>
        </authorList>
    </citation>
    <scope>NUCLEOTIDE SEQUENCE [LARGE SCALE GENOMIC DNA]</scope>
    <source>
        <strain evidence="1">HYR1</strain>
    </source>
</reference>
<protein>
    <submittedName>
        <fullName evidence="1">Uncharacterized protein</fullName>
    </submittedName>
</protein>
<evidence type="ECO:0000313" key="1">
    <source>
        <dbReference type="EMBL" id="RNA20887.1"/>
    </source>
</evidence>
<gene>
    <name evidence="1" type="ORF">BpHYR1_025428</name>
</gene>
<dbReference type="AlphaFoldDB" id="A0A3M7RBJ5"/>
<proteinExistence type="predicted"/>
<organism evidence="1 2">
    <name type="scientific">Brachionus plicatilis</name>
    <name type="common">Marine rotifer</name>
    <name type="synonym">Brachionus muelleri</name>
    <dbReference type="NCBI Taxonomy" id="10195"/>
    <lineage>
        <taxon>Eukaryota</taxon>
        <taxon>Metazoa</taxon>
        <taxon>Spiralia</taxon>
        <taxon>Gnathifera</taxon>
        <taxon>Rotifera</taxon>
        <taxon>Eurotatoria</taxon>
        <taxon>Monogononta</taxon>
        <taxon>Pseudotrocha</taxon>
        <taxon>Ploima</taxon>
        <taxon>Brachionidae</taxon>
        <taxon>Brachionus</taxon>
    </lineage>
</organism>
<keyword evidence="2" id="KW-1185">Reference proteome</keyword>
<dbReference type="EMBL" id="REGN01003763">
    <property type="protein sequence ID" value="RNA20887.1"/>
    <property type="molecule type" value="Genomic_DNA"/>
</dbReference>
<accession>A0A3M7RBJ5</accession>
<sequence>MPSYTENHFFYQRLLQVDETFSNVKLSHDFICYILTQSKYSIASSRWPAGLGLPIIKIK</sequence>
<evidence type="ECO:0000313" key="2">
    <source>
        <dbReference type="Proteomes" id="UP000276133"/>
    </source>
</evidence>
<name>A0A3M7RBJ5_BRAPC</name>
<comment type="caution">
    <text evidence="1">The sequence shown here is derived from an EMBL/GenBank/DDBJ whole genome shotgun (WGS) entry which is preliminary data.</text>
</comment>